<evidence type="ECO:0000256" key="11">
    <source>
        <dbReference type="ARBA" id="ARBA00029939"/>
    </source>
</evidence>
<dbReference type="PANTHER" id="PTHR42802">
    <property type="entry name" value="MONOOXYGENASE"/>
    <property type="match status" value="1"/>
</dbReference>
<keyword evidence="10" id="KW-0503">Monooxygenase</keyword>
<evidence type="ECO:0000256" key="3">
    <source>
        <dbReference type="ARBA" id="ARBA00007588"/>
    </source>
</evidence>
<gene>
    <name evidence="16" type="ORF">SAMN04488539_1791</name>
</gene>
<sequence>MPTPHTTDTNRTVDIAGVGIGPFNLGLAALAQPLVSAGELTAAFFDRRPAFRWHPGLLLEESTIQVPFLADLVTLADPTSQFSFLNYLKLKGRLHRYYIREDFFPLRSEYSDYCAWVSEQLSTTHWGHDVRAVRPAPEQLRAATGARWVVEIDGQPDVFARNVVSGVGTDPYVPEDLAGALLASDSPRAIHSADYLPARAWLRQAESVTVIGSGQSAAEIYADLLGQAVANGTRVDWITRSPRFFPMEYTKLTLELTSPEYARYVRGLPMDQRDRRVREDRSLYKGISSETVNAIYDMLYRLSLSYDLAEHTTLRAGVSVRYARTRGDALEFDLRHDESGTQATHTTHAAILCTGYRSAQIPAFLEPARDLINLDPKGRFDLNENFAADDEGSLFALNADEHLISLNGPDLGMGPWRNSIVLRAITGREVYPIERSIAFQDIGGFGA</sequence>
<evidence type="ECO:0000256" key="8">
    <source>
        <dbReference type="ARBA" id="ARBA00022857"/>
    </source>
</evidence>
<evidence type="ECO:0000256" key="9">
    <source>
        <dbReference type="ARBA" id="ARBA00023002"/>
    </source>
</evidence>
<keyword evidence="7" id="KW-0274">FAD</keyword>
<dbReference type="InterPro" id="IPR036188">
    <property type="entry name" value="FAD/NAD-bd_sf"/>
</dbReference>
<dbReference type="Pfam" id="PF13434">
    <property type="entry name" value="Lys_Orn_oxgnase"/>
    <property type="match status" value="1"/>
</dbReference>
<keyword evidence="17" id="KW-1185">Reference proteome</keyword>
<dbReference type="PANTHER" id="PTHR42802:SF1">
    <property type="entry name" value="L-ORNITHINE N(5)-MONOOXYGENASE"/>
    <property type="match status" value="1"/>
</dbReference>
<comment type="similarity">
    <text evidence="3">Belongs to the lysine N(6)-hydroxylase/L-ornithine N(5)-oxygenase family.</text>
</comment>
<dbReference type="Proteomes" id="UP000182237">
    <property type="component" value="Chromosome I"/>
</dbReference>
<dbReference type="RefSeq" id="WP_019193961.1">
    <property type="nucleotide sequence ID" value="NZ_LT629765.1"/>
</dbReference>
<dbReference type="Gene3D" id="3.50.50.60">
    <property type="entry name" value="FAD/NAD(P)-binding domain"/>
    <property type="match status" value="1"/>
</dbReference>
<dbReference type="GO" id="GO:0047091">
    <property type="term" value="F:L-lysine 6-monooxygenase (NADPH) activity"/>
    <property type="evidence" value="ECO:0007669"/>
    <property type="project" value="UniProtKB-EC"/>
</dbReference>
<dbReference type="AlphaFoldDB" id="A0A1H1SR41"/>
<evidence type="ECO:0000256" key="4">
    <source>
        <dbReference type="ARBA" id="ARBA00013076"/>
    </source>
</evidence>
<keyword evidence="9" id="KW-0560">Oxidoreductase</keyword>
<evidence type="ECO:0000256" key="12">
    <source>
        <dbReference type="ARBA" id="ARBA00031158"/>
    </source>
</evidence>
<evidence type="ECO:0000256" key="6">
    <source>
        <dbReference type="ARBA" id="ARBA00022630"/>
    </source>
</evidence>
<keyword evidence="6" id="KW-0285">Flavoprotein</keyword>
<dbReference type="STRING" id="1203190.GCA_000312345_01126"/>
<evidence type="ECO:0000313" key="16">
    <source>
        <dbReference type="EMBL" id="SDS49849.1"/>
    </source>
</evidence>
<evidence type="ECO:0000256" key="15">
    <source>
        <dbReference type="ARBA" id="ARBA00048407"/>
    </source>
</evidence>
<dbReference type="EC" id="1.14.13.59" evidence="4"/>
<evidence type="ECO:0000256" key="5">
    <source>
        <dbReference type="ARBA" id="ARBA00016406"/>
    </source>
</evidence>
<evidence type="ECO:0000256" key="10">
    <source>
        <dbReference type="ARBA" id="ARBA00023033"/>
    </source>
</evidence>
<dbReference type="SUPFAM" id="SSF51905">
    <property type="entry name" value="FAD/NAD(P)-binding domain"/>
    <property type="match status" value="1"/>
</dbReference>
<organism evidence="16 17">
    <name type="scientific">Corynebacterium timonense</name>
    <dbReference type="NCBI Taxonomy" id="441500"/>
    <lineage>
        <taxon>Bacteria</taxon>
        <taxon>Bacillati</taxon>
        <taxon>Actinomycetota</taxon>
        <taxon>Actinomycetes</taxon>
        <taxon>Mycobacteriales</taxon>
        <taxon>Corynebacteriaceae</taxon>
        <taxon>Corynebacterium</taxon>
    </lineage>
</organism>
<reference evidence="16 17" key="1">
    <citation type="submission" date="2016-10" db="EMBL/GenBank/DDBJ databases">
        <authorList>
            <person name="de Groot N.N."/>
        </authorList>
    </citation>
    <scope>NUCLEOTIDE SEQUENCE [LARGE SCALE GENOMIC DNA]</scope>
    <source>
        <strain evidence="16 17">DSM 45434</strain>
    </source>
</reference>
<name>A0A1H1SR41_9CORY</name>
<dbReference type="EMBL" id="LT629765">
    <property type="protein sequence ID" value="SDS49849.1"/>
    <property type="molecule type" value="Genomic_DNA"/>
</dbReference>
<evidence type="ECO:0000256" key="2">
    <source>
        <dbReference type="ARBA" id="ARBA00005102"/>
    </source>
</evidence>
<keyword evidence="8" id="KW-0521">NADP</keyword>
<protein>
    <recommendedName>
        <fullName evidence="5">L-lysine N6-monooxygenase MbtG</fullName>
        <ecNumber evidence="4">1.14.13.59</ecNumber>
    </recommendedName>
    <alternativeName>
        <fullName evidence="14">Lysine 6-N-hydroxylase</fullName>
    </alternativeName>
    <alternativeName>
        <fullName evidence="13">Lysine N6-hydroxylase</fullName>
    </alternativeName>
    <alternativeName>
        <fullName evidence="11">Lysine-N-oxygenase</fullName>
    </alternativeName>
    <alternativeName>
        <fullName evidence="12">Mycobactin synthase protein G</fullName>
    </alternativeName>
</protein>
<evidence type="ECO:0000256" key="7">
    <source>
        <dbReference type="ARBA" id="ARBA00022827"/>
    </source>
</evidence>
<dbReference type="InterPro" id="IPR025700">
    <property type="entry name" value="Lys/Orn_oxygenase"/>
</dbReference>
<evidence type="ECO:0000256" key="13">
    <source>
        <dbReference type="ARBA" id="ARBA00032493"/>
    </source>
</evidence>
<evidence type="ECO:0000313" key="17">
    <source>
        <dbReference type="Proteomes" id="UP000182237"/>
    </source>
</evidence>
<proteinExistence type="inferred from homology"/>
<comment type="catalytic activity">
    <reaction evidence="15">
        <text>L-lysine + NADPH + O2 = N(6)-hydroxy-L-lysine + NADP(+) + H2O</text>
        <dbReference type="Rhea" id="RHEA:23228"/>
        <dbReference type="ChEBI" id="CHEBI:15377"/>
        <dbReference type="ChEBI" id="CHEBI:15379"/>
        <dbReference type="ChEBI" id="CHEBI:32551"/>
        <dbReference type="ChEBI" id="CHEBI:57783"/>
        <dbReference type="ChEBI" id="CHEBI:57820"/>
        <dbReference type="ChEBI" id="CHEBI:58349"/>
        <dbReference type="EC" id="1.14.13.59"/>
    </reaction>
</comment>
<dbReference type="eggNOG" id="COG3486">
    <property type="taxonomic scope" value="Bacteria"/>
</dbReference>
<evidence type="ECO:0000256" key="14">
    <source>
        <dbReference type="ARBA" id="ARBA00032738"/>
    </source>
</evidence>
<comment type="pathway">
    <text evidence="2">Siderophore biosynthesis; mycobactin biosynthesis.</text>
</comment>
<comment type="cofactor">
    <cofactor evidence="1">
        <name>FAD</name>
        <dbReference type="ChEBI" id="CHEBI:57692"/>
    </cofactor>
</comment>
<evidence type="ECO:0000256" key="1">
    <source>
        <dbReference type="ARBA" id="ARBA00001974"/>
    </source>
</evidence>
<accession>A0A1H1SR41</accession>
<dbReference type="OrthoDB" id="7527071at2"/>